<dbReference type="NCBIfam" id="NF033532">
    <property type="entry name" value="lone7para_assoc"/>
    <property type="match status" value="1"/>
</dbReference>
<dbReference type="EMBL" id="JAJVCN010000004">
    <property type="protein sequence ID" value="MCE7010091.1"/>
    <property type="molecule type" value="Genomic_DNA"/>
</dbReference>
<proteinExistence type="predicted"/>
<accession>A0ABS8ZTZ9</accession>
<sequence length="347" mass="37902">MSFGLRIRVYVPDGRSYEFAAPNPAREGSLLRVDPPGHPNLEHWMATVPGPGDDPGPMAVQFVPQGAADPNVSGMREQPAFTAGQRYNAVRRLLMDHERAEDVAADIGAQAATVRRWLSSYDVSAERARATVSRRGMVVSFVPESRAKRSLRRTGRRFLMAENMTPDSNWALLVDPVWQAESPDDMPPAEVMVGGWLLDDNGVPGRFTPNPDYEPAAQDGATDPTDAVIQLVTQGMESAESLIPTLRDALVELAVTEDGQLLVGPAPDGVSCVAVATAGVQRRRTPFEHWRQVTVERIVEALPQDVDILLNPAGARPFRVVADTLRTSIAEDPENDRARQPLETSDQ</sequence>
<dbReference type="Proteomes" id="UP001521150">
    <property type="component" value="Unassembled WGS sequence"/>
</dbReference>
<keyword evidence="2" id="KW-1185">Reference proteome</keyword>
<evidence type="ECO:0000313" key="1">
    <source>
        <dbReference type="EMBL" id="MCE7010091.1"/>
    </source>
</evidence>
<evidence type="ECO:0000313" key="2">
    <source>
        <dbReference type="Proteomes" id="UP001521150"/>
    </source>
</evidence>
<protein>
    <submittedName>
        <fullName evidence="1">Type VII secretion system-associated protein</fullName>
    </submittedName>
</protein>
<reference evidence="1 2" key="1">
    <citation type="submission" date="2021-12" db="EMBL/GenBank/DDBJ databases">
        <title>Genome sequence of Kibdelosporangium philippinense ATCC 49844.</title>
        <authorList>
            <person name="Fedorov E.A."/>
            <person name="Omeragic M."/>
            <person name="Shalygina K.F."/>
            <person name="Maclea K.S."/>
        </authorList>
    </citation>
    <scope>NUCLEOTIDE SEQUENCE [LARGE SCALE GENOMIC DNA]</scope>
    <source>
        <strain evidence="1 2">ATCC 49844</strain>
    </source>
</reference>
<dbReference type="RefSeq" id="WP_233731553.1">
    <property type="nucleotide sequence ID" value="NZ_JAJVCN010000004.1"/>
</dbReference>
<name>A0ABS8ZTZ9_9PSEU</name>
<comment type="caution">
    <text evidence="1">The sequence shown here is derived from an EMBL/GenBank/DDBJ whole genome shotgun (WGS) entry which is preliminary data.</text>
</comment>
<organism evidence="1 2">
    <name type="scientific">Kibdelosporangium philippinense</name>
    <dbReference type="NCBI Taxonomy" id="211113"/>
    <lineage>
        <taxon>Bacteria</taxon>
        <taxon>Bacillati</taxon>
        <taxon>Actinomycetota</taxon>
        <taxon>Actinomycetes</taxon>
        <taxon>Pseudonocardiales</taxon>
        <taxon>Pseudonocardiaceae</taxon>
        <taxon>Kibdelosporangium</taxon>
    </lineage>
</organism>
<gene>
    <name evidence="1" type="ORF">LWC34_45900</name>
</gene>
<dbReference type="InterPro" id="IPR047659">
    <property type="entry name" value="T7SS_assoc"/>
</dbReference>